<evidence type="ECO:0000256" key="1">
    <source>
        <dbReference type="ARBA" id="ARBA00022729"/>
    </source>
</evidence>
<keyword evidence="6" id="KW-1185">Reference proteome</keyword>
<dbReference type="RefSeq" id="WP_022443233.1">
    <property type="nucleotide sequence ID" value="NZ_BGZJ01000001.1"/>
</dbReference>
<dbReference type="GO" id="GO:0005829">
    <property type="term" value="C:cytosol"/>
    <property type="evidence" value="ECO:0007669"/>
    <property type="project" value="TreeGrafter"/>
</dbReference>
<comment type="similarity">
    <text evidence="2">Belongs to the skp family.</text>
</comment>
<dbReference type="PANTHER" id="PTHR35089">
    <property type="entry name" value="CHAPERONE PROTEIN SKP"/>
    <property type="match status" value="1"/>
</dbReference>
<evidence type="ECO:0000256" key="4">
    <source>
        <dbReference type="SAM" id="SignalP"/>
    </source>
</evidence>
<evidence type="ECO:0000256" key="2">
    <source>
        <dbReference type="PIRNR" id="PIRNR002094"/>
    </source>
</evidence>
<dbReference type="PANTHER" id="PTHR35089:SF1">
    <property type="entry name" value="CHAPERONE PROTEIN SKP"/>
    <property type="match status" value="1"/>
</dbReference>
<keyword evidence="1 4" id="KW-0732">Signal</keyword>
<dbReference type="GO" id="GO:0051082">
    <property type="term" value="F:unfolded protein binding"/>
    <property type="evidence" value="ECO:0007669"/>
    <property type="project" value="InterPro"/>
</dbReference>
<dbReference type="OrthoDB" id="5294628at2"/>
<evidence type="ECO:0000313" key="6">
    <source>
        <dbReference type="Proteomes" id="UP000266091"/>
    </source>
</evidence>
<dbReference type="PROSITE" id="PS51257">
    <property type="entry name" value="PROKAR_LIPOPROTEIN"/>
    <property type="match status" value="1"/>
</dbReference>
<evidence type="ECO:0000256" key="3">
    <source>
        <dbReference type="SAM" id="Coils"/>
    </source>
</evidence>
<dbReference type="GO" id="GO:0050821">
    <property type="term" value="P:protein stabilization"/>
    <property type="evidence" value="ECO:0007669"/>
    <property type="project" value="TreeGrafter"/>
</dbReference>
<proteinExistence type="inferred from homology"/>
<dbReference type="SUPFAM" id="SSF111384">
    <property type="entry name" value="OmpH-like"/>
    <property type="match status" value="1"/>
</dbReference>
<keyword evidence="3" id="KW-0175">Coiled coil</keyword>
<name>A0A388SC04_9BURK</name>
<gene>
    <name evidence="5" type="ORF">MESMUL_12110</name>
</gene>
<sequence length="172" mass="19126">MKKNVFTKAILAATAAVAIACTSPAYAAPDAAPKIGVVSLERVLHDSAPAKAATEKLQKEFARRKADIDKQAADFKARADAFQKNAPAMSQNQRLNEQRDLAEAERALNREQRAFREELGQRQNEEIQIVIARANQVIQDLARRENYDLIVQDAVYVSPRVDITDKVLKALK</sequence>
<dbReference type="EMBL" id="BGZJ01000001">
    <property type="protein sequence ID" value="GBO93857.1"/>
    <property type="molecule type" value="Genomic_DNA"/>
</dbReference>
<reference evidence="5 6" key="1">
    <citation type="journal article" date="2018" name="Int. J. Syst. Evol. Microbiol.">
        <title>Mesosutterella multiformis gen. nov., sp. nov., a member of the family Sutterellaceae and Sutterella megalosphaeroides sp. nov., isolated from human faeces.</title>
        <authorList>
            <person name="Sakamoto M."/>
            <person name="Ikeyama N."/>
            <person name="Kunihiro T."/>
            <person name="Iino T."/>
            <person name="Yuki M."/>
            <person name="Ohkuma M."/>
        </authorList>
    </citation>
    <scope>NUCLEOTIDE SEQUENCE [LARGE SCALE GENOMIC DNA]</scope>
    <source>
        <strain evidence="5 6">4NBBH2</strain>
    </source>
</reference>
<dbReference type="InterPro" id="IPR024930">
    <property type="entry name" value="Skp_dom_sf"/>
</dbReference>
<feature type="signal peptide" evidence="4">
    <location>
        <begin position="1"/>
        <end position="27"/>
    </location>
</feature>
<accession>A0A388SC04</accession>
<dbReference type="Gene3D" id="3.30.910.20">
    <property type="entry name" value="Skp domain"/>
    <property type="match status" value="1"/>
</dbReference>
<evidence type="ECO:0000313" key="5">
    <source>
        <dbReference type="EMBL" id="GBO93857.1"/>
    </source>
</evidence>
<protein>
    <submittedName>
        <fullName evidence="5">Outer membrane protein chaperone</fullName>
    </submittedName>
</protein>
<organism evidence="5 6">
    <name type="scientific">Mesosutterella multiformis</name>
    <dbReference type="NCBI Taxonomy" id="2259133"/>
    <lineage>
        <taxon>Bacteria</taxon>
        <taxon>Pseudomonadati</taxon>
        <taxon>Pseudomonadota</taxon>
        <taxon>Betaproteobacteria</taxon>
        <taxon>Burkholderiales</taxon>
        <taxon>Sutterellaceae</taxon>
        <taxon>Mesosutterella</taxon>
    </lineage>
</organism>
<dbReference type="InterPro" id="IPR005632">
    <property type="entry name" value="Chaperone_Skp"/>
</dbReference>
<feature type="coiled-coil region" evidence="3">
    <location>
        <begin position="92"/>
        <end position="144"/>
    </location>
</feature>
<dbReference type="Pfam" id="PF03938">
    <property type="entry name" value="OmpH"/>
    <property type="match status" value="1"/>
</dbReference>
<dbReference type="Proteomes" id="UP000266091">
    <property type="component" value="Unassembled WGS sequence"/>
</dbReference>
<comment type="caution">
    <text evidence="5">The sequence shown here is derived from an EMBL/GenBank/DDBJ whole genome shotgun (WGS) entry which is preliminary data.</text>
</comment>
<dbReference type="SMART" id="SM00935">
    <property type="entry name" value="OmpH"/>
    <property type="match status" value="1"/>
</dbReference>
<accession>A0A401LNF5</accession>
<dbReference type="PIRSF" id="PIRSF002094">
    <property type="entry name" value="OMP26_Skp"/>
    <property type="match status" value="1"/>
</dbReference>
<feature type="chain" id="PRO_5030071242" evidence="4">
    <location>
        <begin position="28"/>
        <end position="172"/>
    </location>
</feature>
<dbReference type="AlphaFoldDB" id="A0A388SC04"/>